<keyword evidence="5 11" id="KW-1133">Transmembrane helix</keyword>
<evidence type="ECO:0000256" key="1">
    <source>
        <dbReference type="ARBA" id="ARBA00004167"/>
    </source>
</evidence>
<evidence type="ECO:0000256" key="9">
    <source>
        <dbReference type="ARBA" id="ARBA00023319"/>
    </source>
</evidence>
<feature type="compositionally biased region" description="Basic and acidic residues" evidence="10">
    <location>
        <begin position="1456"/>
        <end position="1466"/>
    </location>
</feature>
<evidence type="ECO:0000256" key="7">
    <source>
        <dbReference type="ARBA" id="ARBA00023157"/>
    </source>
</evidence>
<dbReference type="HOGENOM" id="CLU_253204_0_0_1"/>
<dbReference type="Pfam" id="PF00041">
    <property type="entry name" value="fn3"/>
    <property type="match status" value="3"/>
</dbReference>
<comment type="subcellular location">
    <subcellularLocation>
        <location evidence="1">Membrane</location>
        <topology evidence="1">Single-pass membrane protein</topology>
    </subcellularLocation>
</comment>
<reference evidence="12" key="1">
    <citation type="journal article" date="2012" name="Nature">
        <title>The oyster genome reveals stress adaptation and complexity of shell formation.</title>
        <authorList>
            <person name="Zhang G."/>
            <person name="Fang X."/>
            <person name="Guo X."/>
            <person name="Li L."/>
            <person name="Luo R."/>
            <person name="Xu F."/>
            <person name="Yang P."/>
            <person name="Zhang L."/>
            <person name="Wang X."/>
            <person name="Qi H."/>
            <person name="Xiong Z."/>
            <person name="Que H."/>
            <person name="Xie Y."/>
            <person name="Holland P.W."/>
            <person name="Paps J."/>
            <person name="Zhu Y."/>
            <person name="Wu F."/>
            <person name="Chen Y."/>
            <person name="Wang J."/>
            <person name="Peng C."/>
            <person name="Meng J."/>
            <person name="Yang L."/>
            <person name="Liu J."/>
            <person name="Wen B."/>
            <person name="Zhang N."/>
            <person name="Huang Z."/>
            <person name="Zhu Q."/>
            <person name="Feng Y."/>
            <person name="Mount A."/>
            <person name="Hedgecock D."/>
            <person name="Xu Z."/>
            <person name="Liu Y."/>
            <person name="Domazet-Loso T."/>
            <person name="Du Y."/>
            <person name="Sun X."/>
            <person name="Zhang S."/>
            <person name="Liu B."/>
            <person name="Cheng P."/>
            <person name="Jiang X."/>
            <person name="Li J."/>
            <person name="Fan D."/>
            <person name="Wang W."/>
            <person name="Fu W."/>
            <person name="Wang T."/>
            <person name="Wang B."/>
            <person name="Zhang J."/>
            <person name="Peng Z."/>
            <person name="Li Y."/>
            <person name="Li N."/>
            <person name="Wang J."/>
            <person name="Chen M."/>
            <person name="He Y."/>
            <person name="Tan F."/>
            <person name="Song X."/>
            <person name="Zheng Q."/>
            <person name="Huang R."/>
            <person name="Yang H."/>
            <person name="Du X."/>
            <person name="Chen L."/>
            <person name="Yang M."/>
            <person name="Gaffney P.M."/>
            <person name="Wang S."/>
            <person name="Luo L."/>
            <person name="She Z."/>
            <person name="Ming Y."/>
            <person name="Huang W."/>
            <person name="Zhang S."/>
            <person name="Huang B."/>
            <person name="Zhang Y."/>
            <person name="Qu T."/>
            <person name="Ni P."/>
            <person name="Miao G."/>
            <person name="Wang J."/>
            <person name="Wang Q."/>
            <person name="Steinberg C.E."/>
            <person name="Wang H."/>
            <person name="Li N."/>
            <person name="Qian L."/>
            <person name="Zhang G."/>
            <person name="Li Y."/>
            <person name="Yang H."/>
            <person name="Liu X."/>
            <person name="Wang J."/>
            <person name="Yin Y."/>
            <person name="Wang J."/>
        </authorList>
    </citation>
    <scope>NUCLEOTIDE SEQUENCE [LARGE SCALE GENOMIC DNA]</scope>
    <source>
        <strain evidence="12">05x7-T-G4-1.051#20</strain>
    </source>
</reference>
<evidence type="ECO:0000313" key="12">
    <source>
        <dbReference type="EMBL" id="EKC37878.1"/>
    </source>
</evidence>
<keyword evidence="2 11" id="KW-0812">Transmembrane</keyword>
<feature type="region of interest" description="Disordered" evidence="10">
    <location>
        <begin position="1491"/>
        <end position="1631"/>
    </location>
</feature>
<keyword evidence="6 11" id="KW-0472">Membrane</keyword>
<dbReference type="Pfam" id="PF13927">
    <property type="entry name" value="Ig_3"/>
    <property type="match status" value="3"/>
</dbReference>
<dbReference type="SMART" id="SM00060">
    <property type="entry name" value="FN3"/>
    <property type="match status" value="3"/>
</dbReference>
<dbReference type="SMART" id="SM00408">
    <property type="entry name" value="IGc2"/>
    <property type="match status" value="5"/>
</dbReference>
<evidence type="ECO:0000256" key="11">
    <source>
        <dbReference type="SAM" id="Phobius"/>
    </source>
</evidence>
<dbReference type="EMBL" id="JH818640">
    <property type="protein sequence ID" value="EKC37878.1"/>
    <property type="molecule type" value="Genomic_DNA"/>
</dbReference>
<dbReference type="FunFam" id="2.60.40.10:FF:000008">
    <property type="entry name" value="roundabout homolog 2 isoform X2"/>
    <property type="match status" value="1"/>
</dbReference>
<evidence type="ECO:0000256" key="4">
    <source>
        <dbReference type="ARBA" id="ARBA00022737"/>
    </source>
</evidence>
<feature type="compositionally biased region" description="Pro residues" evidence="10">
    <location>
        <begin position="1154"/>
        <end position="1165"/>
    </location>
</feature>
<dbReference type="FunFam" id="2.60.40.10:FF:002430">
    <property type="entry name" value="Uncharacterized protein"/>
    <property type="match status" value="1"/>
</dbReference>
<feature type="compositionally biased region" description="Basic residues" evidence="10">
    <location>
        <begin position="1506"/>
        <end position="1516"/>
    </location>
</feature>
<name>K1QW32_MAGGI</name>
<feature type="compositionally biased region" description="Low complexity" evidence="10">
    <location>
        <begin position="1073"/>
        <end position="1084"/>
    </location>
</feature>
<evidence type="ECO:0000256" key="3">
    <source>
        <dbReference type="ARBA" id="ARBA00022729"/>
    </source>
</evidence>
<protein>
    <submittedName>
        <fullName evidence="12">Roundabout-like protein 2</fullName>
    </submittedName>
</protein>
<dbReference type="SUPFAM" id="SSF48726">
    <property type="entry name" value="Immunoglobulin"/>
    <property type="match status" value="5"/>
</dbReference>
<dbReference type="FunCoup" id="K1QW32">
    <property type="interactions" value="281"/>
</dbReference>
<sequence length="1651" mass="183524">MRDTCLSAGKFTNLSVSILYKPRCKPIYTLQRRQDNLSKRGLLSLPPGRILAADRPPHPSWRPKPMAERMTHRGVRKPACASPTDQDAYPQILEHPQNGYLARDNPATLSCQADGNPKPTITWYHNGRKVKTMDEDPYSQKMLIEGGKLFFLRVIHQKDKSDAGVYYCNATNILGSAISRNATLKIAVLRDDFLHSPSNTNASIGGKAKFSCRPPRGEPTPKVLWMKGRKFLTQSNRIQISDNGDLIISQVTLNDADKYKCVATNTAGERESAPATLTVLEKPSFRKAPIDQITMEGKAVHFPCEVVGDTPISVEWRKENVNLQYGRIRVLKDNTLRIEKVEADDAGLYICMARNSVGTAEAVARLTVQFKPAFNVKPHDQVVGVRRTVTMHCSVIGIPQPTIIWSKTSSKPSGEKTLLFQNTASGRFSVGSDGTLRIERVQLGDAGQYECEAINGLGSAKALSRLDVKVNDTRPPPIIRIGPQSQNLPTGEVGFLHCEAYGDPKPQIWWLKDNRPIMENSRIISLSSGTLQISDLHESDSGNYTCKASSETGETSQSATLLVFIKSNKNVTFHRTQDVKTFPGPPSKPTVVEVLTHSIKLSWQPNNNHGDSPVFAYIVEYFSHATSEGWVVASDSVPPTNNPGQPTTYTVTNLKPDTTYVFQVRARNSHGIGVPSELSDPINTRFNTDSSHQTKLTREQIQQSLQGIVVELTAVEPQPAAVEVRWKVHKMMEIIDKFVIEYREIWDLKTGQTGRMHSVTVSRTALSFTIQNLKSDQWYSICIKAYSQDIPTQCSQPMKVQPTELTRQVKFPSQHLSAPSHVVIHKTTDTSISVQWLPPDDAARSGIKSYEIFCLSNDNKHNCSRSLPANRTSYMLENLKEDQTYTVKIAARTNSGLGFWSKEYVIGPEKENLMKQPWFIGLLISIIGVTLWFALCIFVVWLCKKRKAMKKQKMQEMYSVPNYSKSDDSNRNSFNYYAKYGYSQKDVQNRAGGMTQMAPEFAQLLETKDMEMQQQQQHGQGPSVYNVPQMKTFYQKKDPVAPYATTTLINTSGNAVGGGGHSLQDHMFRPITQHSQQSGSGDSGCCKHECSGDSNTSHSNTGVPVDHADAMQSPTSDSGSHTTDENGFLLKKGKKPLKQITQPKQAMVNWAEFLPPPPEHPPPPSEMNMSQHSSGNSSTSQQYAEINCLNREMGARSPMSPMSKISSCSCPVPHNATPVSGWNMPAYSDTGCVRCCSPKYFENVHYPPNQYNVVQRTQSPRGPEWNNCPRGHDTWGQRTIACMNPTRGTPTEFKCRTCHSDQEQGGPMPQLQNYKIVPPHCENDYQFLHESEQGPPGAYNMPPNFPGHCNVHGGDGGPCGDHTCQSGMNEPCSPVYHNNKMDVHPMNIGVDGYHRNADSPVSDNGPDYAGESTELETEDENSPKKEGENEEHDDGGNMSGVETWPSYTDQCNTEDSSEHSSCHSDSDEAFLNEADFASTVAKAAEMSGLTVVGSTVSDPNADKQVVRKQRRHHRARPTSPYSTDSNFSEVVRKPYPKSQRKKQLMDQGKWPNRKDSPTGSTIQQNQSKYSQHDSHVPSYNKPNFPNAVPQKACRPKFQPPPSVLKSEDSKDEGQDSGINVEPTSKEGLRVVRLPPKDDVLVFDEHLSSARK</sequence>
<dbReference type="PRINTS" id="PR00014">
    <property type="entry name" value="FNTYPEIII"/>
</dbReference>
<dbReference type="SMART" id="SM00409">
    <property type="entry name" value="IG"/>
    <property type="match status" value="5"/>
</dbReference>
<dbReference type="GO" id="GO:0007399">
    <property type="term" value="P:nervous system development"/>
    <property type="evidence" value="ECO:0007669"/>
    <property type="project" value="UniProtKB-ARBA"/>
</dbReference>
<keyword evidence="8" id="KW-0325">Glycoprotein</keyword>
<dbReference type="PROSITE" id="PS50853">
    <property type="entry name" value="FN3"/>
    <property type="match status" value="3"/>
</dbReference>
<feature type="region of interest" description="Disordered" evidence="10">
    <location>
        <begin position="1154"/>
        <end position="1182"/>
    </location>
</feature>
<dbReference type="InterPro" id="IPR036116">
    <property type="entry name" value="FN3_sf"/>
</dbReference>
<dbReference type="PANTHER" id="PTHR44170:SF11">
    <property type="entry name" value="ROUNDABOUT HOMOLOG 4"/>
    <property type="match status" value="1"/>
</dbReference>
<dbReference type="InParanoid" id="K1QW32"/>
<dbReference type="InterPro" id="IPR003961">
    <property type="entry name" value="FN3_dom"/>
</dbReference>
<keyword evidence="9" id="KW-0393">Immunoglobulin domain</keyword>
<feature type="compositionally biased region" description="Polar residues" evidence="10">
    <location>
        <begin position="1557"/>
        <end position="1569"/>
    </location>
</feature>
<dbReference type="CDD" id="cd00063">
    <property type="entry name" value="FN3"/>
    <property type="match status" value="3"/>
</dbReference>
<dbReference type="InterPro" id="IPR013783">
    <property type="entry name" value="Ig-like_fold"/>
</dbReference>
<dbReference type="SUPFAM" id="SSF49265">
    <property type="entry name" value="Fibronectin type III"/>
    <property type="match status" value="2"/>
</dbReference>
<accession>K1QW32</accession>
<dbReference type="FunFam" id="2.60.40.10:FF:000026">
    <property type="entry name" value="roundabout homolog 2 isoform X1"/>
    <property type="match status" value="1"/>
</dbReference>
<feature type="compositionally biased region" description="Polar residues" evidence="10">
    <location>
        <begin position="1519"/>
        <end position="1528"/>
    </location>
</feature>
<dbReference type="InterPro" id="IPR003599">
    <property type="entry name" value="Ig_sub"/>
</dbReference>
<proteinExistence type="predicted"/>
<dbReference type="Pfam" id="PF07679">
    <property type="entry name" value="I-set"/>
    <property type="match status" value="2"/>
</dbReference>
<dbReference type="PROSITE" id="PS50835">
    <property type="entry name" value="IG_LIKE"/>
    <property type="match status" value="5"/>
</dbReference>
<dbReference type="PANTHER" id="PTHR44170">
    <property type="entry name" value="PROTEIN SIDEKICK"/>
    <property type="match status" value="1"/>
</dbReference>
<dbReference type="InterPro" id="IPR003598">
    <property type="entry name" value="Ig_sub2"/>
</dbReference>
<keyword evidence="7" id="KW-1015">Disulfide bond</keyword>
<dbReference type="GO" id="GO:0016020">
    <property type="term" value="C:membrane"/>
    <property type="evidence" value="ECO:0007669"/>
    <property type="project" value="UniProtKB-SubCell"/>
</dbReference>
<dbReference type="FunFam" id="2.60.40.10:FF:000004">
    <property type="entry name" value="DCC isoform 1"/>
    <property type="match status" value="1"/>
</dbReference>
<feature type="compositionally biased region" description="Polar residues" evidence="10">
    <location>
        <begin position="1092"/>
        <end position="1102"/>
    </location>
</feature>
<feature type="region of interest" description="Disordered" evidence="10">
    <location>
        <begin position="1073"/>
        <end position="1128"/>
    </location>
</feature>
<feature type="compositionally biased region" description="Polar residues" evidence="10">
    <location>
        <begin position="1112"/>
        <end position="1121"/>
    </location>
</feature>
<dbReference type="GO" id="GO:0098609">
    <property type="term" value="P:cell-cell adhesion"/>
    <property type="evidence" value="ECO:0007669"/>
    <property type="project" value="TreeGrafter"/>
</dbReference>
<feature type="region of interest" description="Disordered" evidence="10">
    <location>
        <begin position="1387"/>
        <end position="1466"/>
    </location>
</feature>
<dbReference type="Gene3D" id="2.60.40.10">
    <property type="entry name" value="Immunoglobulins"/>
    <property type="match status" value="8"/>
</dbReference>
<feature type="transmembrane region" description="Helical" evidence="11">
    <location>
        <begin position="918"/>
        <end position="943"/>
    </location>
</feature>
<evidence type="ECO:0000256" key="6">
    <source>
        <dbReference type="ARBA" id="ARBA00023136"/>
    </source>
</evidence>
<keyword evidence="4" id="KW-0677">Repeat</keyword>
<dbReference type="InterPro" id="IPR013098">
    <property type="entry name" value="Ig_I-set"/>
</dbReference>
<gene>
    <name evidence="12" type="ORF">CGI_10019495</name>
</gene>
<evidence type="ECO:0000256" key="10">
    <source>
        <dbReference type="SAM" id="MobiDB-lite"/>
    </source>
</evidence>
<feature type="compositionally biased region" description="Low complexity" evidence="10">
    <location>
        <begin position="1170"/>
        <end position="1182"/>
    </location>
</feature>
<dbReference type="FunFam" id="2.60.40.10:FF:000189">
    <property type="entry name" value="Neogenin isoform 3"/>
    <property type="match status" value="1"/>
</dbReference>
<organism evidence="12">
    <name type="scientific">Magallana gigas</name>
    <name type="common">Pacific oyster</name>
    <name type="synonym">Crassostrea gigas</name>
    <dbReference type="NCBI Taxonomy" id="29159"/>
    <lineage>
        <taxon>Eukaryota</taxon>
        <taxon>Metazoa</taxon>
        <taxon>Spiralia</taxon>
        <taxon>Lophotrochozoa</taxon>
        <taxon>Mollusca</taxon>
        <taxon>Bivalvia</taxon>
        <taxon>Autobranchia</taxon>
        <taxon>Pteriomorphia</taxon>
        <taxon>Ostreida</taxon>
        <taxon>Ostreoidea</taxon>
        <taxon>Ostreidae</taxon>
        <taxon>Magallana</taxon>
    </lineage>
</organism>
<evidence type="ECO:0000256" key="2">
    <source>
        <dbReference type="ARBA" id="ARBA00022692"/>
    </source>
</evidence>
<evidence type="ECO:0000256" key="5">
    <source>
        <dbReference type="ARBA" id="ARBA00022989"/>
    </source>
</evidence>
<dbReference type="InterPro" id="IPR007110">
    <property type="entry name" value="Ig-like_dom"/>
</dbReference>
<dbReference type="InterPro" id="IPR036179">
    <property type="entry name" value="Ig-like_dom_sf"/>
</dbReference>
<keyword evidence="3" id="KW-0732">Signal</keyword>
<dbReference type="FunFam" id="2.60.40.10:FF:000032">
    <property type="entry name" value="palladin isoform X1"/>
    <property type="match status" value="1"/>
</dbReference>
<evidence type="ECO:0000256" key="8">
    <source>
        <dbReference type="ARBA" id="ARBA00023180"/>
    </source>
</evidence>